<keyword evidence="11" id="KW-0378">Hydrolase</keyword>
<evidence type="ECO:0000256" key="12">
    <source>
        <dbReference type="ARBA" id="ARBA00023056"/>
    </source>
</evidence>
<keyword evidence="9" id="KW-0328">Glycosyltransferase</keyword>
<dbReference type="EnsemblMetazoa" id="CLYHEMT022809.1">
    <property type="protein sequence ID" value="CLYHEMP022809.1"/>
    <property type="gene ID" value="CLYHEMG022809"/>
</dbReference>
<evidence type="ECO:0000256" key="6">
    <source>
        <dbReference type="ARBA" id="ARBA00012778"/>
    </source>
</evidence>
<dbReference type="FunFam" id="3.20.20.80:FF:000070">
    <property type="entry name" value="GDB1p Glycogen debranching enzyme"/>
    <property type="match status" value="1"/>
</dbReference>
<evidence type="ECO:0000256" key="7">
    <source>
        <dbReference type="ARBA" id="ARBA00020723"/>
    </source>
</evidence>
<feature type="domain" description="Glycogen debranching enzyme C-terminal" evidence="17">
    <location>
        <begin position="1037"/>
        <end position="1494"/>
    </location>
</feature>
<reference evidence="21" key="1">
    <citation type="submission" date="2021-01" db="UniProtKB">
        <authorList>
            <consortium name="EnsemblMetazoa"/>
        </authorList>
    </citation>
    <scope>IDENTIFICATION</scope>
</reference>
<organism evidence="21 22">
    <name type="scientific">Clytia hemisphaerica</name>
    <dbReference type="NCBI Taxonomy" id="252671"/>
    <lineage>
        <taxon>Eukaryota</taxon>
        <taxon>Metazoa</taxon>
        <taxon>Cnidaria</taxon>
        <taxon>Hydrozoa</taxon>
        <taxon>Hydroidolina</taxon>
        <taxon>Leptothecata</taxon>
        <taxon>Obeliida</taxon>
        <taxon>Clytiidae</taxon>
        <taxon>Clytia</taxon>
    </lineage>
</organism>
<evidence type="ECO:0000256" key="15">
    <source>
        <dbReference type="ARBA" id="ARBA00025780"/>
    </source>
</evidence>
<dbReference type="InterPro" id="IPR032790">
    <property type="entry name" value="GDE_C"/>
</dbReference>
<dbReference type="Pfam" id="PF06202">
    <property type="entry name" value="GDE_C"/>
    <property type="match status" value="1"/>
</dbReference>
<keyword evidence="13" id="KW-0511">Multifunctional enzyme</keyword>
<dbReference type="GO" id="GO:0004134">
    <property type="term" value="F:4-alpha-glucanotransferase activity"/>
    <property type="evidence" value="ECO:0007669"/>
    <property type="project" value="UniProtKB-EC"/>
</dbReference>
<feature type="domain" description="Glycogen debranching enzyme glucanotransferase" evidence="19">
    <location>
        <begin position="122"/>
        <end position="534"/>
    </location>
</feature>
<evidence type="ECO:0000313" key="21">
    <source>
        <dbReference type="EnsemblMetazoa" id="CLYHEMP022809.1"/>
    </source>
</evidence>
<evidence type="ECO:0000256" key="8">
    <source>
        <dbReference type="ARBA" id="ARBA00022490"/>
    </source>
</evidence>
<accession>A0A7M5XFU5</accession>
<dbReference type="Pfam" id="PF14702">
    <property type="entry name" value="hGDE_central"/>
    <property type="match status" value="1"/>
</dbReference>
<dbReference type="InterPro" id="IPR008928">
    <property type="entry name" value="6-hairpin_glycosidase_sf"/>
</dbReference>
<evidence type="ECO:0000259" key="19">
    <source>
        <dbReference type="Pfam" id="PF14701"/>
    </source>
</evidence>
<comment type="catalytic activity">
    <reaction evidence="1">
        <text>Transfers a segment of a (1-&gt;4)-alpha-D-glucan to a new position in an acceptor, which may be glucose or a (1-&gt;4)-alpha-D-glucan.</text>
        <dbReference type="EC" id="2.4.1.25"/>
    </reaction>
</comment>
<keyword evidence="14" id="KW-0326">Glycosidase</keyword>
<dbReference type="SUPFAM" id="SSF48208">
    <property type="entry name" value="Six-hairpin glycosidases"/>
    <property type="match status" value="1"/>
</dbReference>
<name>A0A7M5XFU5_9CNID</name>
<feature type="domain" description="Glycogen debranching enzyme central" evidence="20">
    <location>
        <begin position="677"/>
        <end position="960"/>
    </location>
</feature>
<dbReference type="GO" id="GO:0005978">
    <property type="term" value="P:glycogen biosynthetic process"/>
    <property type="evidence" value="ECO:0007669"/>
    <property type="project" value="UniProtKB-KW"/>
</dbReference>
<comment type="subcellular location">
    <subcellularLocation>
        <location evidence="4">Cytoplasm</location>
    </subcellularLocation>
</comment>
<dbReference type="Pfam" id="PF14701">
    <property type="entry name" value="hDGE_amylase"/>
    <property type="match status" value="1"/>
</dbReference>
<keyword evidence="12" id="KW-0320">Glycogen biosynthesis</keyword>
<dbReference type="InterPro" id="IPR032788">
    <property type="entry name" value="AGL_central"/>
</dbReference>
<dbReference type="SUPFAM" id="SSF51445">
    <property type="entry name" value="(Trans)glycosidases"/>
    <property type="match status" value="1"/>
</dbReference>
<dbReference type="RefSeq" id="XP_066918751.1">
    <property type="nucleotide sequence ID" value="XM_067062650.1"/>
</dbReference>
<dbReference type="EC" id="2.4.1.25" evidence="5"/>
<evidence type="ECO:0000256" key="16">
    <source>
        <dbReference type="ARBA" id="ARBA00031477"/>
    </source>
</evidence>
<keyword evidence="8" id="KW-0963">Cytoplasm</keyword>
<dbReference type="PANTHER" id="PTHR10569:SF2">
    <property type="entry name" value="GLYCOGEN DEBRANCHING ENZYME"/>
    <property type="match status" value="1"/>
</dbReference>
<comment type="function">
    <text evidence="3">Multifunctional enzyme acting as 1,4-alpha-D-glucan:1,4-alpha-D-glucan 4-alpha-D-glycosyltransferase and amylo-1,6-glucosidase in glycogen degradation.</text>
</comment>
<evidence type="ECO:0000313" key="22">
    <source>
        <dbReference type="Proteomes" id="UP000594262"/>
    </source>
</evidence>
<evidence type="ECO:0000256" key="3">
    <source>
        <dbReference type="ARBA" id="ARBA00003530"/>
    </source>
</evidence>
<evidence type="ECO:0000256" key="1">
    <source>
        <dbReference type="ARBA" id="ARBA00000439"/>
    </source>
</evidence>
<dbReference type="GO" id="GO:0005737">
    <property type="term" value="C:cytoplasm"/>
    <property type="evidence" value="ECO:0007669"/>
    <property type="project" value="UniProtKB-SubCell"/>
</dbReference>
<dbReference type="PANTHER" id="PTHR10569">
    <property type="entry name" value="GLYCOGEN DEBRANCHING ENZYME"/>
    <property type="match status" value="1"/>
</dbReference>
<comment type="similarity">
    <text evidence="15">Belongs to the glycogen debranching enzyme family.</text>
</comment>
<evidence type="ECO:0000256" key="13">
    <source>
        <dbReference type="ARBA" id="ARBA00023268"/>
    </source>
</evidence>
<evidence type="ECO:0000256" key="14">
    <source>
        <dbReference type="ARBA" id="ARBA00023295"/>
    </source>
</evidence>
<dbReference type="Proteomes" id="UP000594262">
    <property type="component" value="Unplaced"/>
</dbReference>
<evidence type="ECO:0000259" key="18">
    <source>
        <dbReference type="Pfam" id="PF14699"/>
    </source>
</evidence>
<dbReference type="EC" id="3.2.1.33" evidence="6"/>
<evidence type="ECO:0000256" key="10">
    <source>
        <dbReference type="ARBA" id="ARBA00022679"/>
    </source>
</evidence>
<evidence type="ECO:0000256" key="11">
    <source>
        <dbReference type="ARBA" id="ARBA00022801"/>
    </source>
</evidence>
<dbReference type="InterPro" id="IPR017853">
    <property type="entry name" value="GH"/>
</dbReference>
<dbReference type="InterPro" id="IPR029436">
    <property type="entry name" value="AGL_euk_N"/>
</dbReference>
<dbReference type="GeneID" id="136806079"/>
<feature type="domain" description="Eukaryotic glycogen debranching enzyme N-terminal" evidence="18">
    <location>
        <begin position="33"/>
        <end position="115"/>
    </location>
</feature>
<dbReference type="GO" id="GO:0005980">
    <property type="term" value="P:glycogen catabolic process"/>
    <property type="evidence" value="ECO:0007669"/>
    <property type="project" value="InterPro"/>
</dbReference>
<dbReference type="InterPro" id="IPR032792">
    <property type="entry name" value="AGL_glucanoTrfase"/>
</dbReference>
<dbReference type="Gene3D" id="1.50.10.10">
    <property type="match status" value="1"/>
</dbReference>
<dbReference type="Gene3D" id="3.20.20.80">
    <property type="entry name" value="Glycosidases"/>
    <property type="match status" value="2"/>
</dbReference>
<dbReference type="Pfam" id="PF14699">
    <property type="entry name" value="hGDE_N"/>
    <property type="match status" value="1"/>
</dbReference>
<dbReference type="GO" id="GO:0004135">
    <property type="term" value="F:amylo-alpha-1,6-glucosidase activity"/>
    <property type="evidence" value="ECO:0007669"/>
    <property type="project" value="UniProtKB-EC"/>
</dbReference>
<evidence type="ECO:0000256" key="5">
    <source>
        <dbReference type="ARBA" id="ARBA00012560"/>
    </source>
</evidence>
<dbReference type="NCBIfam" id="TIGR01531">
    <property type="entry name" value="glyc_debranch"/>
    <property type="match status" value="1"/>
</dbReference>
<protein>
    <recommendedName>
        <fullName evidence="7">Glycogen debranching enzyme</fullName>
        <ecNumber evidence="5">2.4.1.25</ecNumber>
        <ecNumber evidence="6">3.2.1.33</ecNumber>
    </recommendedName>
    <alternativeName>
        <fullName evidence="16">Glycogen debrancher</fullName>
    </alternativeName>
</protein>
<evidence type="ECO:0000256" key="4">
    <source>
        <dbReference type="ARBA" id="ARBA00004496"/>
    </source>
</evidence>
<dbReference type="OrthoDB" id="6019729at2759"/>
<evidence type="ECO:0000256" key="9">
    <source>
        <dbReference type="ARBA" id="ARBA00022676"/>
    </source>
</evidence>
<evidence type="ECO:0000259" key="17">
    <source>
        <dbReference type="Pfam" id="PF06202"/>
    </source>
</evidence>
<dbReference type="InterPro" id="IPR006421">
    <property type="entry name" value="Glycogen_debranch_met"/>
</dbReference>
<evidence type="ECO:0000259" key="20">
    <source>
        <dbReference type="Pfam" id="PF14702"/>
    </source>
</evidence>
<dbReference type="InterPro" id="IPR012341">
    <property type="entry name" value="6hp_glycosidase-like_sf"/>
</dbReference>
<dbReference type="InterPro" id="IPR010401">
    <property type="entry name" value="AGL/Gdb1"/>
</dbReference>
<evidence type="ECO:0000256" key="2">
    <source>
        <dbReference type="ARBA" id="ARBA00000927"/>
    </source>
</evidence>
<comment type="catalytic activity">
    <reaction evidence="2">
        <text>Hydrolysis of (1-&gt;6)-alpha-D-glucosidic branch linkages in glycogen phosphorylase limit dextrin.</text>
        <dbReference type="EC" id="3.2.1.33"/>
    </reaction>
</comment>
<sequence>MGFLNIQTLQLVKDEDISCNVYIVKKGWTLHFLLDPVLDSKVTTFYCNHPVSASEEYNHETFHNYQWTSHHNDILFPDSYAQVEIKRAGVFKFYLESENKERCCNGFFIVQPDLYFDSGNVIDIQSVTMQTVLTKCLGKFAGWKGRLQVARECNYNTIHFTPIQELGESNSSYSIRDHHRLDPRYGDDFTESNLEAFVLNLHKSWNMFSIVDVVWNHVANDCKWITEHPEASYNLVNTPHLRPAFLVDRLLWYFNKEIIDNQWKGEGLPNFISEQSHLESLEKILRKKLLDLRLEEFYMVDIKEVLKQFEKEKQLHKGGGKITPPNFDIIQDSEYKRLGSTIDLSDALASFADVSSLKTYLEKLNQNKRDFRDFVISKVTESTLGHIRYHFLDLNGPKYGAVTEEHSIAVRYFCYPFKDANLTADEELVESPSNANLIMAHNGWVAGGDILKGFVGEDSHVFLCRELFAWGDSIKLRYGDSPDDVPFLWEYMKQYTEQMARIFHGVRLDNCHNTPLHVAEYLLDCARKVRPDLFVIAELFTGDEKTDNIFVNRLGINSMIRENMGAFSPHDLGRHIHRYGGPPTGSFMLPNKRPLKPSVAPALFMDITHDNESLMKKRSIFDFLPSCALVAAGSFATGSTRGYDDLVPHYIHVVEENRLYQTWCDQKSDGSIFLGEGLINARQTLNAIHTDMKANGFEEIFVDQMTKDVVAVTRHCPRNHQSIIIVGHCCFSRPAEDQYPKIGRKMHGDFPPLKIEGHLEEILFEGQILEKETIKEFVRHKDFINGNENVVVYSQKNIQLNSSNLCTLQKTDRGSEILFRNFFPGSVVIFKVSGKLSARDSINCLRATINTLPDFQDSNSKLLIDGGEGKNSITDVKEIVSKLSLVDLNKVLYRSSQEEGDDGFGGGVYNIPGHGDIVYCGLQGIMSVLSKVAEDNDLGHPICSNLREGDWLLGYTANRLKHHEGTKPLGLWFENIFDHMSVLPRFLVPSYFEVIVRGVHSLCIERSLSLLSRFVQDGATFTKHLSMASVQLCGEVKSARLPSVEKINQKELTVTLAAGLPHFSTGFMRCWGRDTFIALRGLMLITGRFDVARTLILAYAGCVRHGLAPNLLASGTSARFNARDATWFWLQAVQEYCKMVDEGVGLLNATVLRMYPTDDSEPLINNPKKEPLHQTIHEILTRHYNGISFKERNAGIQLDRDMSDQGFFVEVSVDELGFVRGGSEHNCGTWMDKMGGSEIAKNKGVPATPRCGSPVEIIGLCKSTLHWLVQLHGEGKYPHDTIRFTSKEGDAKTVSYSEWESKIQENFDVNFFIGDDSTFPNIHKRNIYKDTLGSNHDYLDHQLRPNYPIAMCVAPGMFDAQHAWKALESIEQHLLGPLGLRTLDPDDWNYDGDYENHLDNADPKKAKGFNYHNGPEWVWVLGPFLRARLIMAERIDKTNLLPQTISKTREVLSRHKREIETSPWKGLTELTNKDGAFCSHSCPTQAWSSACLLEVLYDLQAMID</sequence>
<keyword evidence="10" id="KW-0808">Transferase</keyword>
<keyword evidence="22" id="KW-1185">Reference proteome</keyword>
<proteinExistence type="inferred from homology"/>